<comment type="caution">
    <text evidence="1">The sequence shown here is derived from an EMBL/GenBank/DDBJ whole genome shotgun (WGS) entry which is preliminary data.</text>
</comment>
<organism evidence="1 2">
    <name type="scientific">Trichinella spiralis</name>
    <name type="common">Trichina worm</name>
    <dbReference type="NCBI Taxonomy" id="6334"/>
    <lineage>
        <taxon>Eukaryota</taxon>
        <taxon>Metazoa</taxon>
        <taxon>Ecdysozoa</taxon>
        <taxon>Nematoda</taxon>
        <taxon>Enoplea</taxon>
        <taxon>Dorylaimia</taxon>
        <taxon>Trichinellida</taxon>
        <taxon>Trichinellidae</taxon>
        <taxon>Trichinella</taxon>
    </lineage>
</organism>
<dbReference type="Proteomes" id="UP001558632">
    <property type="component" value="Unassembled WGS sequence"/>
</dbReference>
<proteinExistence type="predicted"/>
<keyword evidence="2" id="KW-1185">Reference proteome</keyword>
<gene>
    <name evidence="1" type="ORF">TSPI_02194</name>
</gene>
<name>A0ABR3KL75_TRISP</name>
<protein>
    <submittedName>
        <fullName evidence="1">DNA primase small subunit</fullName>
    </submittedName>
</protein>
<accession>A0ABR3KL75</accession>
<evidence type="ECO:0000313" key="2">
    <source>
        <dbReference type="Proteomes" id="UP001558632"/>
    </source>
</evidence>
<evidence type="ECO:0000313" key="1">
    <source>
        <dbReference type="EMBL" id="KAL1238741.1"/>
    </source>
</evidence>
<dbReference type="EMBL" id="JBEUSY010000288">
    <property type="protein sequence ID" value="KAL1238741.1"/>
    <property type="molecule type" value="Genomic_DNA"/>
</dbReference>
<sequence length="111" mass="12814">MSSSRRGHSSLPDDRQCSVNRRHPCWHALYNASIHWVPAKSDRWIEIKKFRTRWTNSCKHGSVSGPWYSWNIWHRVRYWLLVAYASAGLVKDTVCGTGVKNGTTCGMFCLT</sequence>
<reference evidence="1 2" key="1">
    <citation type="submission" date="2024-07" db="EMBL/GenBank/DDBJ databases">
        <title>Enhanced genomic and transcriptomic resources for Trichinella pseudospiralis and T. spiralis underpin the discovery of pronounced molecular differences between stages and species.</title>
        <authorList>
            <person name="Pasi K.K."/>
            <person name="La Rosa G."/>
            <person name="Gomez-Morales M.A."/>
            <person name="Tosini F."/>
            <person name="Sumanam S."/>
            <person name="Young N.D."/>
            <person name="Chang B.C."/>
            <person name="Robin G.B."/>
        </authorList>
    </citation>
    <scope>NUCLEOTIDE SEQUENCE [LARGE SCALE GENOMIC DNA]</scope>
    <source>
        <strain evidence="1">ISS534</strain>
    </source>
</reference>